<comment type="subcellular location">
    <subcellularLocation>
        <location evidence="1">Endosome</location>
    </subcellularLocation>
</comment>
<dbReference type="InterPro" id="IPR028934">
    <property type="entry name" value="Vps26-related"/>
</dbReference>
<evidence type="ECO:0000256" key="6">
    <source>
        <dbReference type="ARBA" id="ARBA00093474"/>
    </source>
</evidence>
<reference evidence="8" key="1">
    <citation type="submission" date="2023-01" db="EMBL/GenBank/DDBJ databases">
        <title>Key to firefly adult light organ development and bioluminescence: homeobox transcription factors regulate luciferase expression and transportation to peroxisome.</title>
        <authorList>
            <person name="Fu X."/>
        </authorList>
    </citation>
    <scope>NUCLEOTIDE SEQUENCE [LARGE SCALE GENOMIC DNA]</scope>
</reference>
<comment type="caution">
    <text evidence="7">The sequence shown here is derived from an EMBL/GenBank/DDBJ whole genome shotgun (WGS) entry which is preliminary data.</text>
</comment>
<accession>A0AAN7SKJ7</accession>
<comment type="subunit">
    <text evidence="6">Component of the commander complex that is essential for endosomal recycling of transmembrane cargos; the commander complex is composed of the CCC subcomplex and the retriever subcomplex. Component of the heterotrimeric retriever complex consisting of VPS26C, VPS29 and VPS35L; within the complex interacts with VPS35L. Interacts with SNX17 (via C-terminus); the interaction is direct and associates SNX17 with the retriever complex. Interacts with SNX31; the interaction is direct.</text>
</comment>
<keyword evidence="8" id="KW-1185">Reference proteome</keyword>
<dbReference type="InterPro" id="IPR014752">
    <property type="entry name" value="Arrestin-like_C"/>
</dbReference>
<evidence type="ECO:0000256" key="5">
    <source>
        <dbReference type="ARBA" id="ARBA00093280"/>
    </source>
</evidence>
<dbReference type="InterPro" id="IPR014756">
    <property type="entry name" value="Ig_E-set"/>
</dbReference>
<dbReference type="PANTHER" id="PTHR12233">
    <property type="entry name" value="VACUOLAR PROTEIN SORTING 26 RELATED"/>
    <property type="match status" value="1"/>
</dbReference>
<keyword evidence="3" id="KW-0967">Endosome</keyword>
<dbReference type="Proteomes" id="UP001353858">
    <property type="component" value="Unassembled WGS sequence"/>
</dbReference>
<dbReference type="GO" id="GO:0006886">
    <property type="term" value="P:intracellular protein transport"/>
    <property type="evidence" value="ECO:0007669"/>
    <property type="project" value="InterPro"/>
</dbReference>
<organism evidence="7 8">
    <name type="scientific">Aquatica leii</name>
    <dbReference type="NCBI Taxonomy" id="1421715"/>
    <lineage>
        <taxon>Eukaryota</taxon>
        <taxon>Metazoa</taxon>
        <taxon>Ecdysozoa</taxon>
        <taxon>Arthropoda</taxon>
        <taxon>Hexapoda</taxon>
        <taxon>Insecta</taxon>
        <taxon>Pterygota</taxon>
        <taxon>Neoptera</taxon>
        <taxon>Endopterygota</taxon>
        <taxon>Coleoptera</taxon>
        <taxon>Polyphaga</taxon>
        <taxon>Elateriformia</taxon>
        <taxon>Elateroidea</taxon>
        <taxon>Lampyridae</taxon>
        <taxon>Luciolinae</taxon>
        <taxon>Aquatica</taxon>
    </lineage>
</organism>
<comment type="similarity">
    <text evidence="2">Belongs to the VPS26 family.</text>
</comment>
<dbReference type="SUPFAM" id="SSF81296">
    <property type="entry name" value="E set domains"/>
    <property type="match status" value="1"/>
</dbReference>
<evidence type="ECO:0000256" key="4">
    <source>
        <dbReference type="ARBA" id="ARBA00067597"/>
    </source>
</evidence>
<evidence type="ECO:0000256" key="2">
    <source>
        <dbReference type="ARBA" id="ARBA00009100"/>
    </source>
</evidence>
<dbReference type="Gene3D" id="2.60.40.640">
    <property type="match status" value="2"/>
</dbReference>
<evidence type="ECO:0000313" key="8">
    <source>
        <dbReference type="Proteomes" id="UP001353858"/>
    </source>
</evidence>
<evidence type="ECO:0000256" key="1">
    <source>
        <dbReference type="ARBA" id="ARBA00004177"/>
    </source>
</evidence>
<evidence type="ECO:0000313" key="7">
    <source>
        <dbReference type="EMBL" id="KAK4872428.1"/>
    </source>
</evidence>
<sequence length="301" mass="33902">MSVSLDIFLRKPDKVYHEGESVTGTIVVITPSDFKHDGINLTMEGTVNLQLSSKNVGIIEAFYNSVKPIQLINAYCEVSTAGRIPAGRTEIPFELPLKPSINRSLYETYHGVFINISYSFRCNVKRSFLSKDLQKSQQFFVQYLPQVSKALHPVTFSMSPASVIAKGGRVPDFFIRGHLDSTNCSVLRPFTGHIILERCEMAVRSIELQLVRVETCGCAEGYAKDSTEIQNIQIGDGDVPHNIAIPIYMIFPRLFTCPTLITPSFKIEFEINIVVIFENDYLVTENFPIILTRELQNIDIK</sequence>
<dbReference type="Pfam" id="PF03643">
    <property type="entry name" value="Vps26"/>
    <property type="match status" value="1"/>
</dbReference>
<protein>
    <recommendedName>
        <fullName evidence="4">Vacuolar protein sorting-associated protein 26C</fullName>
    </recommendedName>
</protein>
<dbReference type="GO" id="GO:0005768">
    <property type="term" value="C:endosome"/>
    <property type="evidence" value="ECO:0007669"/>
    <property type="project" value="UniProtKB-SubCell"/>
</dbReference>
<proteinExistence type="inferred from homology"/>
<dbReference type="EMBL" id="JARPUR010000007">
    <property type="protein sequence ID" value="KAK4872428.1"/>
    <property type="molecule type" value="Genomic_DNA"/>
</dbReference>
<evidence type="ECO:0000256" key="3">
    <source>
        <dbReference type="ARBA" id="ARBA00022753"/>
    </source>
</evidence>
<name>A0AAN7SKJ7_9COLE</name>
<dbReference type="FunFam" id="2.60.40.640:FF:000009">
    <property type="entry name" value="Down syndrome critical region protein 3"/>
    <property type="match status" value="1"/>
</dbReference>
<dbReference type="AlphaFoldDB" id="A0AAN7SKJ7"/>
<comment type="function">
    <text evidence="5">Component of the commander complex that is essential for endosomal recycling of transmembrane cargos; the commander complex is composed of the CCC subcomplex and the retriever subcomplex. Component of the retriever complex, which is a heterotrimeric complex related to retromer cargo-selective complex (CSC) and essential for retromer-independent retrieval and recycling of numerous cargos such as integrin alpha-5/beta-1 (ITGA5:ITGB1). The recruitment of the retriever complex to the endosomal membrane involves CCC and WASH complexes. In the endosomes, drives the retriever and recycling of NxxY-motif-containing cargo proteins by coupling to SNX17, a cargo essential for the homeostatic maintenance of numerous cell surface proteins associated with processes that include cell migration, cell adhesion, nutrient supply and cell signaling.</text>
</comment>
<gene>
    <name evidence="7" type="ORF">RN001_014457</name>
</gene>
<dbReference type="FunFam" id="2.60.40.640:FF:000024">
    <property type="entry name" value="Down syndrome critical region protein 3"/>
    <property type="match status" value="1"/>
</dbReference>